<comment type="caution">
    <text evidence="1">The sequence shown here is derived from an EMBL/GenBank/DDBJ whole genome shotgun (WGS) entry which is preliminary data.</text>
</comment>
<dbReference type="EMBL" id="SNRY01002564">
    <property type="protein sequence ID" value="KAA6324478.1"/>
    <property type="molecule type" value="Genomic_DNA"/>
</dbReference>
<evidence type="ECO:0000313" key="1">
    <source>
        <dbReference type="EMBL" id="KAA6324478.1"/>
    </source>
</evidence>
<evidence type="ECO:0008006" key="2">
    <source>
        <dbReference type="Google" id="ProtNLM"/>
    </source>
</evidence>
<dbReference type="Pfam" id="PF14103">
    <property type="entry name" value="DUF4276"/>
    <property type="match status" value="1"/>
</dbReference>
<reference evidence="1" key="1">
    <citation type="submission" date="2019-03" db="EMBL/GenBank/DDBJ databases">
        <title>Single cell metagenomics reveals metabolic interactions within the superorganism composed of flagellate Streblomastix strix and complex community of Bacteroidetes bacteria on its surface.</title>
        <authorList>
            <person name="Treitli S.C."/>
            <person name="Kolisko M."/>
            <person name="Husnik F."/>
            <person name="Keeling P."/>
            <person name="Hampl V."/>
        </authorList>
    </citation>
    <scope>NUCLEOTIDE SEQUENCE</scope>
    <source>
        <strain evidence="1">STM</strain>
    </source>
</reference>
<organism evidence="1">
    <name type="scientific">termite gut metagenome</name>
    <dbReference type="NCBI Taxonomy" id="433724"/>
    <lineage>
        <taxon>unclassified sequences</taxon>
        <taxon>metagenomes</taxon>
        <taxon>organismal metagenomes</taxon>
    </lineage>
</organism>
<name>A0A5J4QTQ9_9ZZZZ</name>
<accession>A0A5J4QTQ9</accession>
<sequence>MKRLIIIVEGQTEEMFVKEILAPHLREKGLLNVVPIKIATSSQCKGGFVNYQHLKNDVLKRIRETDVVISTFVDYFRIPNNIPKLHKLPSPS</sequence>
<dbReference type="AlphaFoldDB" id="A0A5J4QTQ9"/>
<proteinExistence type="predicted"/>
<dbReference type="InterPro" id="IPR025455">
    <property type="entry name" value="DUF4276"/>
</dbReference>
<protein>
    <recommendedName>
        <fullName evidence="2">DUF4276 family protein</fullName>
    </recommendedName>
</protein>
<gene>
    <name evidence="1" type="ORF">EZS27_026200</name>
</gene>